<dbReference type="PANTHER" id="PTHR34400:SF4">
    <property type="entry name" value="MEMBRANE PROTEIN"/>
    <property type="match status" value="1"/>
</dbReference>
<sequence>MPINTRAELHEHIIEAICIELTAFPAYLYAMFSIEDRASEPVKIFKSVAAEEMLHTILWMNILLATGGDFKFCSPFPSFPIDIVHRQPHLTVNLEPYSKEVVERVFLAIEEPAHDGGPVDPDVWETQGQFFAAIWDAMIELNKTENLFDNPQLDRQFVDPHGYMAPKYDHGDSGGLVLITDLESAHQAMDTIVHQGEGLSHDRYADEGHAELTHYVKFQELPHEDILHRGVRPAVINPTVATLPEHVRPVAEFSDAIVTYLYLVMDRLLSPKVEEHHHQVGFLYGGMVALLAPVGRYLMTLDIGDGKVAGPPFGYYAFDEGSSPETQLRAMGAALAQEHPDLQVAIDMLERLPQDH</sequence>
<evidence type="ECO:0000313" key="2">
    <source>
        <dbReference type="EMBL" id="CAB4881698.1"/>
    </source>
</evidence>
<dbReference type="InterPro" id="IPR012347">
    <property type="entry name" value="Ferritin-like"/>
</dbReference>
<organism evidence="2">
    <name type="scientific">freshwater metagenome</name>
    <dbReference type="NCBI Taxonomy" id="449393"/>
    <lineage>
        <taxon>unclassified sequences</taxon>
        <taxon>metagenomes</taxon>
        <taxon>ecological metagenomes</taxon>
    </lineage>
</organism>
<gene>
    <name evidence="2" type="ORF">UFOPK3401_01502</name>
</gene>
<dbReference type="EMBL" id="CAFBLM010000117">
    <property type="protein sequence ID" value="CAB4881698.1"/>
    <property type="molecule type" value="Genomic_DNA"/>
</dbReference>
<evidence type="ECO:0000259" key="1">
    <source>
        <dbReference type="Pfam" id="PF12902"/>
    </source>
</evidence>
<feature type="domain" description="Iminophenyl-pyruvate dimer synthase" evidence="1">
    <location>
        <begin position="15"/>
        <end position="221"/>
    </location>
</feature>
<name>A0A6J7EJ42_9ZZZZ</name>
<dbReference type="InterPro" id="IPR009078">
    <property type="entry name" value="Ferritin-like_SF"/>
</dbReference>
<reference evidence="2" key="1">
    <citation type="submission" date="2020-05" db="EMBL/GenBank/DDBJ databases">
        <authorList>
            <person name="Chiriac C."/>
            <person name="Salcher M."/>
            <person name="Ghai R."/>
            <person name="Kavagutti S V."/>
        </authorList>
    </citation>
    <scope>NUCLEOTIDE SEQUENCE</scope>
</reference>
<dbReference type="PANTHER" id="PTHR34400">
    <property type="match status" value="1"/>
</dbReference>
<dbReference type="InterPro" id="IPR026820">
    <property type="entry name" value="VioB/RebD_dom"/>
</dbReference>
<dbReference type="Pfam" id="PF12902">
    <property type="entry name" value="Ferritin-like"/>
    <property type="match status" value="1"/>
</dbReference>
<protein>
    <submittedName>
        <fullName evidence="2">Unannotated protein</fullName>
    </submittedName>
</protein>
<dbReference type="AlphaFoldDB" id="A0A6J7EJ42"/>
<dbReference type="SUPFAM" id="SSF47240">
    <property type="entry name" value="Ferritin-like"/>
    <property type="match status" value="1"/>
</dbReference>
<accession>A0A6J7EJ42</accession>
<dbReference type="Gene3D" id="1.20.1260.10">
    <property type="match status" value="1"/>
</dbReference>
<proteinExistence type="predicted"/>